<sequence>MSILYAGVESYDLLSFNQLKDRFPNLSSIKEFVTSDNYLGNMTLVIEGLDKEPTSLELFEAVKQSLLEVTTYISSIKGEFEGTKEFYERPIREVVRNKKIKITNLNENGVGISQGEVSDTSLRLDLENEDWYAYNDNYGTSEEKALVKYIYDIVDDLQQKYSNVYLVRNERIAELAIYTFDTGERFEPDFLLFLQESKSEGYIQQQIYIEPKGSHLLETDKWKEEALKEINDEAIPVVTYVDNNDYHIFGLPFYNTEYRIEEFTENMDEFLE</sequence>
<organism evidence="1 2">
    <name type="scientific">Marinilactibacillus psychrotolerans 42ea</name>
    <dbReference type="NCBI Taxonomy" id="1255609"/>
    <lineage>
        <taxon>Bacteria</taxon>
        <taxon>Bacillati</taxon>
        <taxon>Bacillota</taxon>
        <taxon>Bacilli</taxon>
        <taxon>Lactobacillales</taxon>
        <taxon>Carnobacteriaceae</taxon>
        <taxon>Marinilactibacillus</taxon>
    </lineage>
</organism>
<proteinExistence type="predicted"/>
<reference evidence="1 2" key="1">
    <citation type="submission" date="2017-02" db="EMBL/GenBank/DDBJ databases">
        <authorList>
            <person name="Peterson S.W."/>
        </authorList>
    </citation>
    <scope>NUCLEOTIDE SEQUENCE [LARGE SCALE GENOMIC DNA]</scope>
    <source>
        <strain evidence="1 2">42ea</strain>
    </source>
</reference>
<dbReference type="EMBL" id="FUKW01000137">
    <property type="protein sequence ID" value="SJN43210.1"/>
    <property type="molecule type" value="Genomic_DNA"/>
</dbReference>
<dbReference type="Proteomes" id="UP000195611">
    <property type="component" value="Unassembled WGS sequence"/>
</dbReference>
<evidence type="ECO:0000313" key="2">
    <source>
        <dbReference type="Proteomes" id="UP000195611"/>
    </source>
</evidence>
<keyword evidence="1" id="KW-0540">Nuclease</keyword>
<keyword evidence="1" id="KW-0255">Endonuclease</keyword>
<dbReference type="AlphaFoldDB" id="A0A1R4KFW7"/>
<accession>A0A1R4KFW7</accession>
<protein>
    <submittedName>
        <fullName evidence="1">Type III restriction-modification system DNA endonuclease res</fullName>
        <ecNumber evidence="1">3.1.21.5</ecNumber>
    </submittedName>
</protein>
<gene>
    <name evidence="1" type="ORF">FM115_09920</name>
</gene>
<name>A0A1R4KFW7_9LACT</name>
<dbReference type="GO" id="GO:0015668">
    <property type="term" value="F:type III site-specific deoxyribonuclease activity"/>
    <property type="evidence" value="ECO:0007669"/>
    <property type="project" value="UniProtKB-EC"/>
</dbReference>
<dbReference type="EC" id="3.1.21.5" evidence="1"/>
<keyword evidence="1" id="KW-0378">Hydrolase</keyword>
<evidence type="ECO:0000313" key="1">
    <source>
        <dbReference type="EMBL" id="SJN43210.1"/>
    </source>
</evidence>